<keyword evidence="5 7" id="KW-1133">Transmembrane helix</keyword>
<dbReference type="SUPFAM" id="SSF161098">
    <property type="entry name" value="MetI-like"/>
    <property type="match status" value="1"/>
</dbReference>
<comment type="similarity">
    <text evidence="7">Belongs to the binding-protein-dependent transport system permease family.</text>
</comment>
<feature type="transmembrane region" description="Helical" evidence="7">
    <location>
        <begin position="98"/>
        <end position="123"/>
    </location>
</feature>
<keyword evidence="6 7" id="KW-0472">Membrane</keyword>
<protein>
    <submittedName>
        <fullName evidence="9">N,N'-diacetylchitobiose transport system permease protein</fullName>
    </submittedName>
</protein>
<feature type="transmembrane region" description="Helical" evidence="7">
    <location>
        <begin position="155"/>
        <end position="178"/>
    </location>
</feature>
<dbReference type="Proteomes" id="UP001519363">
    <property type="component" value="Unassembled WGS sequence"/>
</dbReference>
<keyword evidence="4 7" id="KW-0812">Transmembrane</keyword>
<dbReference type="InterPro" id="IPR050809">
    <property type="entry name" value="UgpAE/MalFG_permease"/>
</dbReference>
<dbReference type="EMBL" id="JAGIOO010000001">
    <property type="protein sequence ID" value="MBP2475091.1"/>
    <property type="molecule type" value="Genomic_DNA"/>
</dbReference>
<dbReference type="PANTHER" id="PTHR43227:SF8">
    <property type="entry name" value="DIACETYLCHITOBIOSE UPTAKE SYSTEM PERMEASE PROTEIN DASB"/>
    <property type="match status" value="1"/>
</dbReference>
<reference evidence="9 10" key="1">
    <citation type="submission" date="2021-03" db="EMBL/GenBank/DDBJ databases">
        <title>Sequencing the genomes of 1000 actinobacteria strains.</title>
        <authorList>
            <person name="Klenk H.-P."/>
        </authorList>
    </citation>
    <scope>NUCLEOTIDE SEQUENCE [LARGE SCALE GENOMIC DNA]</scope>
    <source>
        <strain evidence="9 10">DSM 44580</strain>
    </source>
</reference>
<evidence type="ECO:0000256" key="6">
    <source>
        <dbReference type="ARBA" id="ARBA00023136"/>
    </source>
</evidence>
<dbReference type="InterPro" id="IPR035906">
    <property type="entry name" value="MetI-like_sf"/>
</dbReference>
<organism evidence="9 10">
    <name type="scientific">Crossiella equi</name>
    <dbReference type="NCBI Taxonomy" id="130796"/>
    <lineage>
        <taxon>Bacteria</taxon>
        <taxon>Bacillati</taxon>
        <taxon>Actinomycetota</taxon>
        <taxon>Actinomycetes</taxon>
        <taxon>Pseudonocardiales</taxon>
        <taxon>Pseudonocardiaceae</taxon>
        <taxon>Crossiella</taxon>
    </lineage>
</organism>
<dbReference type="Gene3D" id="1.10.3720.10">
    <property type="entry name" value="MetI-like"/>
    <property type="match status" value="1"/>
</dbReference>
<dbReference type="PANTHER" id="PTHR43227">
    <property type="entry name" value="BLL4140 PROTEIN"/>
    <property type="match status" value="1"/>
</dbReference>
<dbReference type="PROSITE" id="PS50928">
    <property type="entry name" value="ABC_TM1"/>
    <property type="match status" value="1"/>
</dbReference>
<keyword evidence="10" id="KW-1185">Reference proteome</keyword>
<feature type="domain" description="ABC transmembrane type-1" evidence="8">
    <location>
        <begin position="64"/>
        <end position="280"/>
    </location>
</feature>
<accession>A0ABS5AES9</accession>
<keyword evidence="2 7" id="KW-0813">Transport</keyword>
<evidence type="ECO:0000256" key="4">
    <source>
        <dbReference type="ARBA" id="ARBA00022692"/>
    </source>
</evidence>
<sequence>MLPYLLIAPAMIALAVLLGWPALQVILISLRKLDLGELVRGEVTWIGFDNYAEVLGDPEFWVITLRTVLFTAACVAGTVAVGLFIALLMRKIGGGTRLVLQISLVLAWAMPILAATTVFQWIFDQQFGILNKTLVLFGFDSFQGYSWFSTGFSTLTVIAILIVWQAVPFIAFTLYAGLLSIPGDLYEAAGIDGASPWQTFRSVTWPALAPMVGLATFQSVLWDFKVFTQVWAIRQGGPDGESTTLPVLQYLQGIAGSHFGMAAAVAVIMMLVLVLLLGQYLRLLLRRQEVAL</sequence>
<gene>
    <name evidence="9" type="ORF">JOF53_003963</name>
</gene>
<feature type="transmembrane region" description="Helical" evidence="7">
    <location>
        <begin position="259"/>
        <end position="278"/>
    </location>
</feature>
<evidence type="ECO:0000256" key="3">
    <source>
        <dbReference type="ARBA" id="ARBA00022475"/>
    </source>
</evidence>
<evidence type="ECO:0000256" key="7">
    <source>
        <dbReference type="RuleBase" id="RU363032"/>
    </source>
</evidence>
<feature type="transmembrane region" description="Helical" evidence="7">
    <location>
        <begin position="60"/>
        <end position="86"/>
    </location>
</feature>
<evidence type="ECO:0000256" key="5">
    <source>
        <dbReference type="ARBA" id="ARBA00022989"/>
    </source>
</evidence>
<evidence type="ECO:0000259" key="8">
    <source>
        <dbReference type="PROSITE" id="PS50928"/>
    </source>
</evidence>
<dbReference type="InterPro" id="IPR000515">
    <property type="entry name" value="MetI-like"/>
</dbReference>
<evidence type="ECO:0000256" key="2">
    <source>
        <dbReference type="ARBA" id="ARBA00022448"/>
    </source>
</evidence>
<comment type="subcellular location">
    <subcellularLocation>
        <location evidence="1 7">Cell membrane</location>
        <topology evidence="1 7">Multi-pass membrane protein</topology>
    </subcellularLocation>
</comment>
<comment type="caution">
    <text evidence="9">The sequence shown here is derived from an EMBL/GenBank/DDBJ whole genome shotgun (WGS) entry which is preliminary data.</text>
</comment>
<name>A0ABS5AES9_9PSEU</name>
<dbReference type="CDD" id="cd06261">
    <property type="entry name" value="TM_PBP2"/>
    <property type="match status" value="1"/>
</dbReference>
<dbReference type="Pfam" id="PF00528">
    <property type="entry name" value="BPD_transp_1"/>
    <property type="match status" value="1"/>
</dbReference>
<proteinExistence type="inferred from homology"/>
<keyword evidence="3" id="KW-1003">Cell membrane</keyword>
<evidence type="ECO:0000256" key="1">
    <source>
        <dbReference type="ARBA" id="ARBA00004651"/>
    </source>
</evidence>
<evidence type="ECO:0000313" key="9">
    <source>
        <dbReference type="EMBL" id="MBP2475091.1"/>
    </source>
</evidence>
<evidence type="ECO:0000313" key="10">
    <source>
        <dbReference type="Proteomes" id="UP001519363"/>
    </source>
</evidence>